<gene>
    <name evidence="2" type="ORF">S03H2_09587</name>
</gene>
<feature type="non-terminal residue" evidence="2">
    <location>
        <position position="187"/>
    </location>
</feature>
<feature type="transmembrane region" description="Helical" evidence="1">
    <location>
        <begin position="63"/>
        <end position="84"/>
    </location>
</feature>
<keyword evidence="1" id="KW-0472">Membrane</keyword>
<reference evidence="2" key="1">
    <citation type="journal article" date="2014" name="Front. Microbiol.">
        <title>High frequency of phylogenetically diverse reductive dehalogenase-homologous genes in deep subseafloor sedimentary metagenomes.</title>
        <authorList>
            <person name="Kawai M."/>
            <person name="Futagami T."/>
            <person name="Toyoda A."/>
            <person name="Takaki Y."/>
            <person name="Nishi S."/>
            <person name="Hori S."/>
            <person name="Arai W."/>
            <person name="Tsubouchi T."/>
            <person name="Morono Y."/>
            <person name="Uchiyama I."/>
            <person name="Ito T."/>
            <person name="Fujiyama A."/>
            <person name="Inagaki F."/>
            <person name="Takami H."/>
        </authorList>
    </citation>
    <scope>NUCLEOTIDE SEQUENCE</scope>
    <source>
        <strain evidence="2">Expedition CK06-06</strain>
    </source>
</reference>
<proteinExistence type="predicted"/>
<sequence length="187" mass="21230">LSNTETGTRSSGAIIMRIRDKIYEEDWELTSLTALGSTFIAGAHHLFGALAISSIVIQSAFSLNIYIFAIWLVLGVVILMTDFFKGTQIKLSSEIAFGLFFVFGTILSLLLANSNSMFFPATLGRVDIIIYQSLAGLCVGLRFLLTFYYMEYFEQEHTFVRTKSQYTKEQVRQYKDNLIKTDFEYIS</sequence>
<dbReference type="EMBL" id="BARU01004918">
    <property type="protein sequence ID" value="GAH24818.1"/>
    <property type="molecule type" value="Genomic_DNA"/>
</dbReference>
<feature type="non-terminal residue" evidence="2">
    <location>
        <position position="1"/>
    </location>
</feature>
<evidence type="ECO:0000256" key="1">
    <source>
        <dbReference type="SAM" id="Phobius"/>
    </source>
</evidence>
<keyword evidence="1" id="KW-1133">Transmembrane helix</keyword>
<keyword evidence="1" id="KW-0812">Transmembrane</keyword>
<name>X1FVK8_9ZZZZ</name>
<organism evidence="2">
    <name type="scientific">marine sediment metagenome</name>
    <dbReference type="NCBI Taxonomy" id="412755"/>
    <lineage>
        <taxon>unclassified sequences</taxon>
        <taxon>metagenomes</taxon>
        <taxon>ecological metagenomes</taxon>
    </lineage>
</organism>
<feature type="transmembrane region" description="Helical" evidence="1">
    <location>
        <begin position="29"/>
        <end position="57"/>
    </location>
</feature>
<accession>X1FVK8</accession>
<feature type="transmembrane region" description="Helical" evidence="1">
    <location>
        <begin position="128"/>
        <end position="149"/>
    </location>
</feature>
<feature type="transmembrane region" description="Helical" evidence="1">
    <location>
        <begin position="96"/>
        <end position="116"/>
    </location>
</feature>
<evidence type="ECO:0000313" key="2">
    <source>
        <dbReference type="EMBL" id="GAH24818.1"/>
    </source>
</evidence>
<comment type="caution">
    <text evidence="2">The sequence shown here is derived from an EMBL/GenBank/DDBJ whole genome shotgun (WGS) entry which is preliminary data.</text>
</comment>
<protein>
    <submittedName>
        <fullName evidence="2">Uncharacterized protein</fullName>
    </submittedName>
</protein>
<dbReference type="AlphaFoldDB" id="X1FVK8"/>